<keyword evidence="3" id="KW-1185">Reference proteome</keyword>
<reference evidence="2" key="1">
    <citation type="submission" date="2022-07" db="EMBL/GenBank/DDBJ databases">
        <title>Complete genome of Mycoplasma equigenitalium type strain T37.</title>
        <authorList>
            <person name="Spergser J."/>
        </authorList>
    </citation>
    <scope>NUCLEOTIDE SEQUENCE</scope>
    <source>
        <strain evidence="2">T37</strain>
    </source>
</reference>
<proteinExistence type="predicted"/>
<feature type="domain" description="Gcp-like" evidence="1">
    <location>
        <begin position="43"/>
        <end position="95"/>
    </location>
</feature>
<sequence length="178" mass="20331">MMLFADTAGKDLYIGIFKNNKLHARIYVCDLVKKIEPMIFKFRQLLKEKNIKLEQIDSFYINIGPGSFTGSRSALILFKTIASVLKKDIYIGNTFDILKVLKTDNDIFLEASKTQLFVWNRDTNKVSLVDKASNLITSTIDYELLEKNIKLITSNFKLINSEEIIEPLYAKNPQIGGV</sequence>
<organism evidence="2 3">
    <name type="scientific">Mycoplasmopsis equigenitalium</name>
    <dbReference type="NCBI Taxonomy" id="114883"/>
    <lineage>
        <taxon>Bacteria</taxon>
        <taxon>Bacillati</taxon>
        <taxon>Mycoplasmatota</taxon>
        <taxon>Mycoplasmoidales</taxon>
        <taxon>Metamycoplasmataceae</taxon>
        <taxon>Mycoplasmopsis</taxon>
    </lineage>
</organism>
<dbReference type="Gene3D" id="3.30.420.200">
    <property type="match status" value="1"/>
</dbReference>
<dbReference type="EMBL" id="CP101808">
    <property type="protein sequence ID" value="UUD36923.1"/>
    <property type="molecule type" value="Genomic_DNA"/>
</dbReference>
<protein>
    <recommendedName>
        <fullName evidence="1">Gcp-like domain-containing protein</fullName>
    </recommendedName>
</protein>
<evidence type="ECO:0000313" key="2">
    <source>
        <dbReference type="EMBL" id="UUD36923.1"/>
    </source>
</evidence>
<dbReference type="Pfam" id="PF00814">
    <property type="entry name" value="TsaD"/>
    <property type="match status" value="1"/>
</dbReference>
<gene>
    <name evidence="2" type="ORF">NPA09_03425</name>
</gene>
<dbReference type="RefSeq" id="WP_256541826.1">
    <property type="nucleotide sequence ID" value="NZ_CP101808.1"/>
</dbReference>
<dbReference type="SUPFAM" id="SSF53067">
    <property type="entry name" value="Actin-like ATPase domain"/>
    <property type="match status" value="1"/>
</dbReference>
<evidence type="ECO:0000313" key="3">
    <source>
        <dbReference type="Proteomes" id="UP001059576"/>
    </source>
</evidence>
<evidence type="ECO:0000259" key="1">
    <source>
        <dbReference type="Pfam" id="PF00814"/>
    </source>
</evidence>
<dbReference type="Proteomes" id="UP001059576">
    <property type="component" value="Chromosome"/>
</dbReference>
<dbReference type="Gene3D" id="3.30.420.40">
    <property type="match status" value="1"/>
</dbReference>
<dbReference type="InterPro" id="IPR043129">
    <property type="entry name" value="ATPase_NBD"/>
</dbReference>
<name>A0ABY5J5F4_9BACT</name>
<accession>A0ABY5J5F4</accession>
<dbReference type="InterPro" id="IPR000905">
    <property type="entry name" value="Gcp-like_dom"/>
</dbReference>